<protein>
    <recommendedName>
        <fullName evidence="1">F-box domain-containing protein</fullName>
    </recommendedName>
</protein>
<name>A0ABR3VZB7_9PEZI</name>
<evidence type="ECO:0000259" key="1">
    <source>
        <dbReference type="PROSITE" id="PS50181"/>
    </source>
</evidence>
<dbReference type="InterPro" id="IPR001810">
    <property type="entry name" value="F-box_dom"/>
</dbReference>
<gene>
    <name evidence="2" type="ORF">Daus18300_013361</name>
</gene>
<evidence type="ECO:0000313" key="2">
    <source>
        <dbReference type="EMBL" id="KAL1849156.1"/>
    </source>
</evidence>
<dbReference type="Proteomes" id="UP001583177">
    <property type="component" value="Unassembled WGS sequence"/>
</dbReference>
<organism evidence="2 3">
    <name type="scientific">Diaporthe australafricana</name>
    <dbReference type="NCBI Taxonomy" id="127596"/>
    <lineage>
        <taxon>Eukaryota</taxon>
        <taxon>Fungi</taxon>
        <taxon>Dikarya</taxon>
        <taxon>Ascomycota</taxon>
        <taxon>Pezizomycotina</taxon>
        <taxon>Sordariomycetes</taxon>
        <taxon>Sordariomycetidae</taxon>
        <taxon>Diaporthales</taxon>
        <taxon>Diaporthaceae</taxon>
        <taxon>Diaporthe</taxon>
    </lineage>
</organism>
<sequence>MASQVSELVKLPRELLDNVTSSLPTQDFNALRLTCKELEAKIFPYWANCFFKKKQFMIDNFSLQALVDISQHGALSKVLTYLVIGLDDLRAIDHRSPDLQTLAGFGRWRSADCAQQALLYGGDAVHLLTKALVGLPNLKSIDIRDFNSKTRYRDAVAGNVPDWRSYGSSRYQQWSRETHWLLGYSSDPKFVETIFSVILAALGRCSKTVENLEVILRSQRLALGDDAFAVLAVPDDALAMAVSGLTKLHLDLKERDRRLSRLPLVQSAMVQSTMPEPDFFDPGTMHIRRLLGLARNVTWLRLNFCSDAHSISTSNSPSKLLAWLALQPDFSPPLDTPWGGVNPAPITPPLRRLDLGRTTTTSTVLRRILTKFADLEHISMRDFHLQGRGGTSSPHQYATDGGGHCLWARLIRNLHFTNPKLKQIELLRISEDAHGRNDRIVWSNRTNPTKCEDFTSTRIAETASLEQLAENTWTEARWYKENRTAEGTDGESMDEYVDEEEISEIEDLEEHFEEQLSEEDE</sequence>
<feature type="domain" description="F-box" evidence="1">
    <location>
        <begin position="5"/>
        <end position="54"/>
    </location>
</feature>
<accession>A0ABR3VZB7</accession>
<comment type="caution">
    <text evidence="2">The sequence shown here is derived from an EMBL/GenBank/DDBJ whole genome shotgun (WGS) entry which is preliminary data.</text>
</comment>
<evidence type="ECO:0000313" key="3">
    <source>
        <dbReference type="Proteomes" id="UP001583177"/>
    </source>
</evidence>
<dbReference type="PROSITE" id="PS50181">
    <property type="entry name" value="FBOX"/>
    <property type="match status" value="1"/>
</dbReference>
<dbReference type="EMBL" id="JAWRVE010000205">
    <property type="protein sequence ID" value="KAL1849156.1"/>
    <property type="molecule type" value="Genomic_DNA"/>
</dbReference>
<proteinExistence type="predicted"/>
<keyword evidence="3" id="KW-1185">Reference proteome</keyword>
<reference evidence="2 3" key="1">
    <citation type="journal article" date="2024" name="IMA Fungus">
        <title>IMA Genome - F19 : A genome assembly and annotation guide to empower mycologists, including annotated draft genome sequences of Ceratocystis pirilliformis, Diaporthe australafricana, Fusarium ophioides, Paecilomyces lecythidis, and Sporothrix stenoceras.</title>
        <authorList>
            <person name="Aylward J."/>
            <person name="Wilson A.M."/>
            <person name="Visagie C.M."/>
            <person name="Spraker J."/>
            <person name="Barnes I."/>
            <person name="Buitendag C."/>
            <person name="Ceriani C."/>
            <person name="Del Mar Angel L."/>
            <person name="du Plessis D."/>
            <person name="Fuchs T."/>
            <person name="Gasser K."/>
            <person name="Kramer D."/>
            <person name="Li W."/>
            <person name="Munsamy K."/>
            <person name="Piso A."/>
            <person name="Price J.L."/>
            <person name="Sonnekus B."/>
            <person name="Thomas C."/>
            <person name="van der Nest A."/>
            <person name="van Dijk A."/>
            <person name="van Heerden A."/>
            <person name="van Vuuren N."/>
            <person name="Yilmaz N."/>
            <person name="Duong T.A."/>
            <person name="van der Merwe N.A."/>
            <person name="Wingfield M.J."/>
            <person name="Wingfield B.D."/>
        </authorList>
    </citation>
    <scope>NUCLEOTIDE SEQUENCE [LARGE SCALE GENOMIC DNA]</scope>
    <source>
        <strain evidence="2 3">CMW 18300</strain>
    </source>
</reference>